<dbReference type="PANTHER" id="PTHR22933">
    <property type="entry name" value="FI18007P1-RELATED"/>
    <property type="match status" value="1"/>
</dbReference>
<dbReference type="PROSITE" id="PS50940">
    <property type="entry name" value="CHIT_BIND_II"/>
    <property type="match status" value="1"/>
</dbReference>
<dbReference type="Proteomes" id="UP000594454">
    <property type="component" value="Chromosome 2"/>
</dbReference>
<evidence type="ECO:0000259" key="2">
    <source>
        <dbReference type="PROSITE" id="PS50940"/>
    </source>
</evidence>
<gene>
    <name evidence="3" type="ORF">HERILL_LOCUS5241</name>
</gene>
<name>A0A7R8YR01_HERIL</name>
<sequence length="169" mass="18932">MSSNIFNRLLLALAFGVLSFVACVSVEGYGSLYQPQAILLQPAPKKEKGQDLSKIPGVPGVDYPLYHEVPHTNFNCHDVPAVPGMYANVETGCQAYHVCHDGREGYQGAAFLCTNGTIFNQKEFACDWWYNVNCAEATQYYHLNADPEHNPYTPKKKPEEPADKYLYHI</sequence>
<dbReference type="SUPFAM" id="SSF57625">
    <property type="entry name" value="Invertebrate chitin-binding proteins"/>
    <property type="match status" value="1"/>
</dbReference>
<feature type="domain" description="Chitin-binding type-2" evidence="2">
    <location>
        <begin position="73"/>
        <end position="136"/>
    </location>
</feature>
<dbReference type="Gene3D" id="2.170.140.10">
    <property type="entry name" value="Chitin binding domain"/>
    <property type="match status" value="1"/>
</dbReference>
<reference evidence="3 4" key="1">
    <citation type="submission" date="2020-11" db="EMBL/GenBank/DDBJ databases">
        <authorList>
            <person name="Wallbank WR R."/>
            <person name="Pardo Diaz C."/>
            <person name="Kozak K."/>
            <person name="Martin S."/>
            <person name="Jiggins C."/>
            <person name="Moest M."/>
            <person name="Warren A I."/>
            <person name="Generalovic N T."/>
            <person name="Byers J.R.P. K."/>
            <person name="Montejo-Kovacevich G."/>
            <person name="Yen C E."/>
        </authorList>
    </citation>
    <scope>NUCLEOTIDE SEQUENCE [LARGE SCALE GENOMIC DNA]</scope>
</reference>
<dbReference type="GO" id="GO:0005576">
    <property type="term" value="C:extracellular region"/>
    <property type="evidence" value="ECO:0007669"/>
    <property type="project" value="InterPro"/>
</dbReference>
<dbReference type="Pfam" id="PF01607">
    <property type="entry name" value="CBM_14"/>
    <property type="match status" value="1"/>
</dbReference>
<protein>
    <recommendedName>
        <fullName evidence="2">Chitin-binding type-2 domain-containing protein</fullName>
    </recommendedName>
</protein>
<dbReference type="InterPro" id="IPR052976">
    <property type="entry name" value="Scoloptoxin-like"/>
</dbReference>
<proteinExistence type="predicted"/>
<evidence type="ECO:0000313" key="3">
    <source>
        <dbReference type="EMBL" id="CAD7082188.1"/>
    </source>
</evidence>
<dbReference type="InParanoid" id="A0A7R8YR01"/>
<feature type="chain" id="PRO_5031225528" description="Chitin-binding type-2 domain-containing protein" evidence="1">
    <location>
        <begin position="24"/>
        <end position="169"/>
    </location>
</feature>
<dbReference type="PANTHER" id="PTHR22933:SF43">
    <property type="entry name" value="LP10131P"/>
    <property type="match status" value="1"/>
</dbReference>
<organism evidence="3 4">
    <name type="scientific">Hermetia illucens</name>
    <name type="common">Black soldier fly</name>
    <dbReference type="NCBI Taxonomy" id="343691"/>
    <lineage>
        <taxon>Eukaryota</taxon>
        <taxon>Metazoa</taxon>
        <taxon>Ecdysozoa</taxon>
        <taxon>Arthropoda</taxon>
        <taxon>Hexapoda</taxon>
        <taxon>Insecta</taxon>
        <taxon>Pterygota</taxon>
        <taxon>Neoptera</taxon>
        <taxon>Endopterygota</taxon>
        <taxon>Diptera</taxon>
        <taxon>Brachycera</taxon>
        <taxon>Stratiomyomorpha</taxon>
        <taxon>Stratiomyidae</taxon>
        <taxon>Hermetiinae</taxon>
        <taxon>Hermetia</taxon>
    </lineage>
</organism>
<keyword evidence="4" id="KW-1185">Reference proteome</keyword>
<dbReference type="SMART" id="SM00494">
    <property type="entry name" value="ChtBD2"/>
    <property type="match status" value="1"/>
</dbReference>
<dbReference type="EMBL" id="LR899010">
    <property type="protein sequence ID" value="CAD7082188.1"/>
    <property type="molecule type" value="Genomic_DNA"/>
</dbReference>
<dbReference type="InterPro" id="IPR036508">
    <property type="entry name" value="Chitin-bd_dom_sf"/>
</dbReference>
<dbReference type="InterPro" id="IPR002557">
    <property type="entry name" value="Chitin-bd_dom"/>
</dbReference>
<keyword evidence="1" id="KW-0732">Signal</keyword>
<evidence type="ECO:0000256" key="1">
    <source>
        <dbReference type="SAM" id="SignalP"/>
    </source>
</evidence>
<dbReference type="AlphaFoldDB" id="A0A7R8YR01"/>
<feature type="signal peptide" evidence="1">
    <location>
        <begin position="1"/>
        <end position="23"/>
    </location>
</feature>
<accession>A0A7R8YR01</accession>
<evidence type="ECO:0000313" key="4">
    <source>
        <dbReference type="Proteomes" id="UP000594454"/>
    </source>
</evidence>
<dbReference type="OrthoDB" id="10059269at2759"/>
<dbReference type="GO" id="GO:0008061">
    <property type="term" value="F:chitin binding"/>
    <property type="evidence" value="ECO:0007669"/>
    <property type="project" value="InterPro"/>
</dbReference>